<evidence type="ECO:0000313" key="3">
    <source>
        <dbReference type="Proteomes" id="UP000054821"/>
    </source>
</evidence>
<dbReference type="GeneID" id="36347240"/>
<sequence length="63" mass="6951">MPRKRPRNSKALSEQQLSHTVTRFSSSLQRPGSFTPTSSTCDLLERGEVWHPIAGPAIARGFA</sequence>
<feature type="compositionally biased region" description="Polar residues" evidence="1">
    <location>
        <begin position="10"/>
        <end position="36"/>
    </location>
</feature>
<dbReference type="AlphaFoldDB" id="A0A2P5A2D4"/>
<reference evidence="2 3" key="1">
    <citation type="journal article" date="2016" name="Genome Announc.">
        <title>Draft Whole-Genome Sequence of Trichoderma gamsii T6085, a Promising Biocontrol Agent of Fusarium Head Blight on Wheat.</title>
        <authorList>
            <person name="Baroncelli R."/>
            <person name="Zapparata A."/>
            <person name="Piaggeschi G."/>
            <person name="Sarrocco S."/>
            <person name="Vannacci G."/>
        </authorList>
    </citation>
    <scope>NUCLEOTIDE SEQUENCE [LARGE SCALE GENOMIC DNA]</scope>
    <source>
        <strain evidence="2 3">T6085</strain>
    </source>
</reference>
<comment type="caution">
    <text evidence="2">The sequence shown here is derived from an EMBL/GenBank/DDBJ whole genome shotgun (WGS) entry which is preliminary data.</text>
</comment>
<gene>
    <name evidence="2" type="ORF">TGAM01_v200117</name>
</gene>
<organism evidence="2 3">
    <name type="scientific">Trichoderma gamsii</name>
    <dbReference type="NCBI Taxonomy" id="398673"/>
    <lineage>
        <taxon>Eukaryota</taxon>
        <taxon>Fungi</taxon>
        <taxon>Dikarya</taxon>
        <taxon>Ascomycota</taxon>
        <taxon>Pezizomycotina</taxon>
        <taxon>Sordariomycetes</taxon>
        <taxon>Hypocreomycetidae</taxon>
        <taxon>Hypocreales</taxon>
        <taxon>Hypocreaceae</taxon>
        <taxon>Trichoderma</taxon>
    </lineage>
</organism>
<keyword evidence="3" id="KW-1185">Reference proteome</keyword>
<dbReference type="RefSeq" id="XP_024406700.1">
    <property type="nucleotide sequence ID" value="XM_024548485.1"/>
</dbReference>
<name>A0A2P5A2D4_9HYPO</name>
<proteinExistence type="predicted"/>
<feature type="region of interest" description="Disordered" evidence="1">
    <location>
        <begin position="1"/>
        <end position="36"/>
    </location>
</feature>
<protein>
    <submittedName>
        <fullName evidence="2">Uncharacterized protein</fullName>
    </submittedName>
</protein>
<accession>A0A2P5A2D4</accession>
<evidence type="ECO:0000313" key="2">
    <source>
        <dbReference type="EMBL" id="PON30697.1"/>
    </source>
</evidence>
<dbReference type="Proteomes" id="UP000054821">
    <property type="component" value="Unassembled WGS sequence"/>
</dbReference>
<evidence type="ECO:0000256" key="1">
    <source>
        <dbReference type="SAM" id="MobiDB-lite"/>
    </source>
</evidence>
<dbReference type="EMBL" id="JPDN02000001">
    <property type="protein sequence ID" value="PON30697.1"/>
    <property type="molecule type" value="Genomic_DNA"/>
</dbReference>